<feature type="chain" id="PRO_5021828580" evidence="2">
    <location>
        <begin position="25"/>
        <end position="181"/>
    </location>
</feature>
<dbReference type="AlphaFoldDB" id="A0A518EZ47"/>
<evidence type="ECO:0000313" key="4">
    <source>
        <dbReference type="EMBL" id="QDV09361.1"/>
    </source>
</evidence>
<evidence type="ECO:0000256" key="2">
    <source>
        <dbReference type="SAM" id="SignalP"/>
    </source>
</evidence>
<dbReference type="PANTHER" id="PTHR43031">
    <property type="entry name" value="FAD-DEPENDENT OXIDOREDUCTASE"/>
    <property type="match status" value="1"/>
</dbReference>
<evidence type="ECO:0000259" key="3">
    <source>
        <dbReference type="PROSITE" id="PS50206"/>
    </source>
</evidence>
<accession>A0A518EZ47</accession>
<dbReference type="PROSITE" id="PS50206">
    <property type="entry name" value="RHODANESE_3"/>
    <property type="match status" value="1"/>
</dbReference>
<name>A0A518EZ47_9BACT</name>
<dbReference type="InterPro" id="IPR001763">
    <property type="entry name" value="Rhodanese-like_dom"/>
</dbReference>
<organism evidence="4 5">
    <name type="scientific">Saltatorellus ferox</name>
    <dbReference type="NCBI Taxonomy" id="2528018"/>
    <lineage>
        <taxon>Bacteria</taxon>
        <taxon>Pseudomonadati</taxon>
        <taxon>Planctomycetota</taxon>
        <taxon>Planctomycetia</taxon>
        <taxon>Planctomycetia incertae sedis</taxon>
        <taxon>Saltatorellus</taxon>
    </lineage>
</organism>
<dbReference type="Pfam" id="PF00581">
    <property type="entry name" value="Rhodanese"/>
    <property type="match status" value="1"/>
</dbReference>
<keyword evidence="2" id="KW-0732">Signal</keyword>
<dbReference type="GO" id="GO:0004792">
    <property type="term" value="F:thiosulfate-cyanide sulfurtransferase activity"/>
    <property type="evidence" value="ECO:0007669"/>
    <property type="project" value="UniProtKB-EC"/>
</dbReference>
<dbReference type="Proteomes" id="UP000320390">
    <property type="component" value="Chromosome"/>
</dbReference>
<dbReference type="InterPro" id="IPR036873">
    <property type="entry name" value="Rhodanese-like_dom_sf"/>
</dbReference>
<keyword evidence="1" id="KW-0175">Coiled coil</keyword>
<dbReference type="InterPro" id="IPR050229">
    <property type="entry name" value="GlpE_sulfurtransferase"/>
</dbReference>
<protein>
    <submittedName>
        <fullName evidence="4">Thiosulfate sulfurtransferase GlpE</fullName>
        <ecNumber evidence="4">2.8.1.1</ecNumber>
    </submittedName>
</protein>
<dbReference type="EMBL" id="CP036434">
    <property type="protein sequence ID" value="QDV09361.1"/>
    <property type="molecule type" value="Genomic_DNA"/>
</dbReference>
<dbReference type="Gene3D" id="3.40.250.10">
    <property type="entry name" value="Rhodanese-like domain"/>
    <property type="match status" value="1"/>
</dbReference>
<dbReference type="EC" id="2.8.1.1" evidence="4"/>
<dbReference type="CDD" id="cd00158">
    <property type="entry name" value="RHOD"/>
    <property type="match status" value="1"/>
</dbReference>
<feature type="domain" description="Rhodanese" evidence="3">
    <location>
        <begin position="93"/>
        <end position="179"/>
    </location>
</feature>
<keyword evidence="5" id="KW-1185">Reference proteome</keyword>
<sequence precursor="true">MFAQYASTAAVLLVAFVAYMRATAALRAAEDAARDATRSANGVREELEQRIDTLQRLLARLAAGQTLTSEMINDGQLWKDVHGDEAHRIVMEASGKACVIDVRTPQETAGGIVDGALLIPMDEIPDRAAEIPNDGRPVLIYCAAGGRSAAVCDHLAKQGYETLHNLVGGFSAWPGPTGRPS</sequence>
<dbReference type="SMART" id="SM00450">
    <property type="entry name" value="RHOD"/>
    <property type="match status" value="1"/>
</dbReference>
<evidence type="ECO:0000313" key="5">
    <source>
        <dbReference type="Proteomes" id="UP000320390"/>
    </source>
</evidence>
<feature type="coiled-coil region" evidence="1">
    <location>
        <begin position="26"/>
        <end position="64"/>
    </location>
</feature>
<evidence type="ECO:0000256" key="1">
    <source>
        <dbReference type="SAM" id="Coils"/>
    </source>
</evidence>
<reference evidence="4 5" key="1">
    <citation type="submission" date="2019-02" db="EMBL/GenBank/DDBJ databases">
        <title>Deep-cultivation of Planctomycetes and their phenomic and genomic characterization uncovers novel biology.</title>
        <authorList>
            <person name="Wiegand S."/>
            <person name="Jogler M."/>
            <person name="Boedeker C."/>
            <person name="Pinto D."/>
            <person name="Vollmers J."/>
            <person name="Rivas-Marin E."/>
            <person name="Kohn T."/>
            <person name="Peeters S.H."/>
            <person name="Heuer A."/>
            <person name="Rast P."/>
            <person name="Oberbeckmann S."/>
            <person name="Bunk B."/>
            <person name="Jeske O."/>
            <person name="Meyerdierks A."/>
            <person name="Storesund J.E."/>
            <person name="Kallscheuer N."/>
            <person name="Luecker S."/>
            <person name="Lage O.M."/>
            <person name="Pohl T."/>
            <person name="Merkel B.J."/>
            <person name="Hornburger P."/>
            <person name="Mueller R.-W."/>
            <person name="Bruemmer F."/>
            <person name="Labrenz M."/>
            <person name="Spormann A.M."/>
            <person name="Op den Camp H."/>
            <person name="Overmann J."/>
            <person name="Amann R."/>
            <person name="Jetten M.S.M."/>
            <person name="Mascher T."/>
            <person name="Medema M.H."/>
            <person name="Devos D.P."/>
            <person name="Kaster A.-K."/>
            <person name="Ovreas L."/>
            <person name="Rohde M."/>
            <person name="Galperin M.Y."/>
            <person name="Jogler C."/>
        </authorList>
    </citation>
    <scope>NUCLEOTIDE SEQUENCE [LARGE SCALE GENOMIC DNA]</scope>
    <source>
        <strain evidence="4 5">Poly30</strain>
    </source>
</reference>
<feature type="signal peptide" evidence="2">
    <location>
        <begin position="1"/>
        <end position="24"/>
    </location>
</feature>
<gene>
    <name evidence="4" type="primary">glpE</name>
    <name evidence="4" type="ORF">Poly30_49190</name>
</gene>
<proteinExistence type="predicted"/>
<dbReference type="PANTHER" id="PTHR43031:SF1">
    <property type="entry name" value="PYRIDINE NUCLEOTIDE-DISULPHIDE OXIDOREDUCTASE"/>
    <property type="match status" value="1"/>
</dbReference>
<dbReference type="SUPFAM" id="SSF52821">
    <property type="entry name" value="Rhodanese/Cell cycle control phosphatase"/>
    <property type="match status" value="1"/>
</dbReference>
<keyword evidence="4" id="KW-0808">Transferase</keyword>
<dbReference type="RefSeq" id="WP_419190594.1">
    <property type="nucleotide sequence ID" value="NZ_CP036434.1"/>
</dbReference>